<keyword evidence="8" id="KW-1185">Reference proteome</keyword>
<reference evidence="7 8" key="1">
    <citation type="journal article" date="2017" name="Front. Microbiol.">
        <title>The Histidine Decarboxylase Gene Cluster of Lactobacillus parabuchneri Was Gained by Horizontal Gene Transfer and Is Mobile within the Species.</title>
        <authorList>
            <person name="Wuthrich D."/>
            <person name="Berthoud H."/>
            <person name="Wechsler D."/>
            <person name="Eugster E."/>
            <person name="Irmler S."/>
            <person name="Bruggmann R."/>
        </authorList>
    </citation>
    <scope>NUCLEOTIDE SEQUENCE [LARGE SCALE GENOMIC DNA]</scope>
    <source>
        <strain evidence="7 8">FAM23169</strain>
    </source>
</reference>
<feature type="transmembrane region" description="Helical" evidence="4">
    <location>
        <begin position="250"/>
        <end position="271"/>
    </location>
</feature>
<keyword evidence="4" id="KW-0812">Transmembrane</keyword>
<dbReference type="EMBL" id="MSBD01000042">
    <property type="protein sequence ID" value="ORN27363.1"/>
    <property type="molecule type" value="Genomic_DNA"/>
</dbReference>
<evidence type="ECO:0000259" key="6">
    <source>
        <dbReference type="PROSITE" id="PS50978"/>
    </source>
</evidence>
<organism evidence="7 8">
    <name type="scientific">Lentilactobacillus parabuchneri</name>
    <dbReference type="NCBI Taxonomy" id="152331"/>
    <lineage>
        <taxon>Bacteria</taxon>
        <taxon>Bacillati</taxon>
        <taxon>Bacillota</taxon>
        <taxon>Bacilli</taxon>
        <taxon>Lactobacillales</taxon>
        <taxon>Lactobacillaceae</taxon>
        <taxon>Lentilactobacillus</taxon>
    </lineage>
</organism>
<dbReference type="KEGG" id="lpar:FAM21731_01815"/>
<gene>
    <name evidence="7" type="ORF">FAM23169_01750</name>
</gene>
<dbReference type="Proteomes" id="UP000193009">
    <property type="component" value="Unassembled WGS sequence"/>
</dbReference>
<feature type="signal peptide" evidence="5">
    <location>
        <begin position="1"/>
        <end position="23"/>
    </location>
</feature>
<sequence length="273" mass="29434">MKFSSKFKLLLGLVMTLGLFAVASPNANAQSISYHPLKYGTNQTSMADGYFVKPAQVVVKDHMYYVTMQIKTAKSLSSYPVKVMWVNGRAPLNVRKAKDSAGNSHLYYSFYAKSLSKRINAKLAIDVPKVYKARHLISFKFSTAGLPSLGSAHRSVTTNSSHTTATTAQKAANSSTSSQPKNKANKTSSQSPKATKKHQSKKATSKKAAKKEPKKASSSSSTQPAKNESTTSKPAKKTAAKPVTTKKSGIPWIVGGVTLIAGVSAGLWIYFRH</sequence>
<dbReference type="CDD" id="cd06920">
    <property type="entry name" value="NEAT"/>
    <property type="match status" value="1"/>
</dbReference>
<feature type="compositionally biased region" description="Polar residues" evidence="3">
    <location>
        <begin position="169"/>
        <end position="190"/>
    </location>
</feature>
<name>A0A1X1FD89_9LACO</name>
<dbReference type="GeneID" id="69803541"/>
<dbReference type="InterPro" id="IPR037250">
    <property type="entry name" value="NEAT_dom_sf"/>
</dbReference>
<dbReference type="OrthoDB" id="2329522at2"/>
<dbReference type="SMART" id="SM00725">
    <property type="entry name" value="NEAT"/>
    <property type="match status" value="1"/>
</dbReference>
<keyword evidence="2 5" id="KW-0732">Signal</keyword>
<evidence type="ECO:0000256" key="1">
    <source>
        <dbReference type="ARBA" id="ARBA00004196"/>
    </source>
</evidence>
<feature type="region of interest" description="Disordered" evidence="3">
    <location>
        <begin position="150"/>
        <end position="244"/>
    </location>
</feature>
<evidence type="ECO:0000256" key="2">
    <source>
        <dbReference type="ARBA" id="ARBA00022729"/>
    </source>
</evidence>
<dbReference type="GO" id="GO:0030313">
    <property type="term" value="C:cell envelope"/>
    <property type="evidence" value="ECO:0007669"/>
    <property type="project" value="UniProtKB-SubCell"/>
</dbReference>
<comment type="subcellular location">
    <subcellularLocation>
        <location evidence="1">Cell envelope</location>
    </subcellularLocation>
</comment>
<dbReference type="PROSITE" id="PS50978">
    <property type="entry name" value="NEAT"/>
    <property type="match status" value="1"/>
</dbReference>
<protein>
    <submittedName>
        <fullName evidence="7">Preprotein translocase subunit SecG</fullName>
    </submittedName>
</protein>
<feature type="compositionally biased region" description="Basic residues" evidence="3">
    <location>
        <begin position="194"/>
        <end position="209"/>
    </location>
</feature>
<accession>A0A1X1FD89</accession>
<dbReference type="AlphaFoldDB" id="A0A1X1FD89"/>
<dbReference type="Pfam" id="PF05031">
    <property type="entry name" value="NEAT"/>
    <property type="match status" value="1"/>
</dbReference>
<feature type="compositionally biased region" description="Low complexity" evidence="3">
    <location>
        <begin position="157"/>
        <end position="168"/>
    </location>
</feature>
<dbReference type="STRING" id="152331.FAM21731_01815"/>
<dbReference type="SUPFAM" id="SSF158911">
    <property type="entry name" value="NEAT domain-like"/>
    <property type="match status" value="1"/>
</dbReference>
<evidence type="ECO:0000256" key="4">
    <source>
        <dbReference type="SAM" id="Phobius"/>
    </source>
</evidence>
<feature type="chain" id="PRO_5039098713" evidence="5">
    <location>
        <begin position="24"/>
        <end position="273"/>
    </location>
</feature>
<evidence type="ECO:0000313" key="7">
    <source>
        <dbReference type="EMBL" id="ORN27363.1"/>
    </source>
</evidence>
<feature type="compositionally biased region" description="Low complexity" evidence="3">
    <location>
        <begin position="216"/>
        <end position="233"/>
    </location>
</feature>
<evidence type="ECO:0000313" key="8">
    <source>
        <dbReference type="Proteomes" id="UP000193009"/>
    </source>
</evidence>
<evidence type="ECO:0000256" key="5">
    <source>
        <dbReference type="SAM" id="SignalP"/>
    </source>
</evidence>
<keyword evidence="4" id="KW-0472">Membrane</keyword>
<feature type="domain" description="NEAT" evidence="6">
    <location>
        <begin position="25"/>
        <end position="157"/>
    </location>
</feature>
<proteinExistence type="predicted"/>
<comment type="caution">
    <text evidence="7">The sequence shown here is derived from an EMBL/GenBank/DDBJ whole genome shotgun (WGS) entry which is preliminary data.</text>
</comment>
<dbReference type="InterPro" id="IPR006635">
    <property type="entry name" value="NEAT_dom"/>
</dbReference>
<dbReference type="RefSeq" id="WP_057908972.1">
    <property type="nucleotide sequence ID" value="NZ_CP018796.1"/>
</dbReference>
<evidence type="ECO:0000256" key="3">
    <source>
        <dbReference type="SAM" id="MobiDB-lite"/>
    </source>
</evidence>
<keyword evidence="4" id="KW-1133">Transmembrane helix</keyword>
<dbReference type="Gene3D" id="2.60.40.1850">
    <property type="match status" value="1"/>
</dbReference>